<evidence type="ECO:0000313" key="2">
    <source>
        <dbReference type="EMBL" id="KAJ1126983.1"/>
    </source>
</evidence>
<sequence>MGCGPLKIELEVSHSPTPKKRQDFPRGRRRKRREGKNQRGAGCANVRTVLYAHGEVDAQTVPLGRKMPISGEGGAEKPGGPRKNAALGHAPERAWLSLVQAHLLWRHRRQVGEQEGTEKHRSSHN</sequence>
<feature type="region of interest" description="Disordered" evidence="1">
    <location>
        <begin position="1"/>
        <end position="42"/>
    </location>
</feature>
<feature type="region of interest" description="Disordered" evidence="1">
    <location>
        <begin position="62"/>
        <end position="89"/>
    </location>
</feature>
<evidence type="ECO:0000313" key="3">
    <source>
        <dbReference type="Proteomes" id="UP001066276"/>
    </source>
</evidence>
<dbReference type="AlphaFoldDB" id="A0AAV7PFD7"/>
<dbReference type="Proteomes" id="UP001066276">
    <property type="component" value="Chromosome 7"/>
</dbReference>
<name>A0AAV7PFD7_PLEWA</name>
<organism evidence="2 3">
    <name type="scientific">Pleurodeles waltl</name>
    <name type="common">Iberian ribbed newt</name>
    <dbReference type="NCBI Taxonomy" id="8319"/>
    <lineage>
        <taxon>Eukaryota</taxon>
        <taxon>Metazoa</taxon>
        <taxon>Chordata</taxon>
        <taxon>Craniata</taxon>
        <taxon>Vertebrata</taxon>
        <taxon>Euteleostomi</taxon>
        <taxon>Amphibia</taxon>
        <taxon>Batrachia</taxon>
        <taxon>Caudata</taxon>
        <taxon>Salamandroidea</taxon>
        <taxon>Salamandridae</taxon>
        <taxon>Pleurodelinae</taxon>
        <taxon>Pleurodeles</taxon>
    </lineage>
</organism>
<evidence type="ECO:0000256" key="1">
    <source>
        <dbReference type="SAM" id="MobiDB-lite"/>
    </source>
</evidence>
<accession>A0AAV7PFD7</accession>
<proteinExistence type="predicted"/>
<gene>
    <name evidence="2" type="ORF">NDU88_005389</name>
</gene>
<dbReference type="EMBL" id="JANPWB010000011">
    <property type="protein sequence ID" value="KAJ1126983.1"/>
    <property type="molecule type" value="Genomic_DNA"/>
</dbReference>
<comment type="caution">
    <text evidence="2">The sequence shown here is derived from an EMBL/GenBank/DDBJ whole genome shotgun (WGS) entry which is preliminary data.</text>
</comment>
<keyword evidence="3" id="KW-1185">Reference proteome</keyword>
<protein>
    <submittedName>
        <fullName evidence="2">Uncharacterized protein</fullName>
    </submittedName>
</protein>
<reference evidence="2" key="1">
    <citation type="journal article" date="2022" name="bioRxiv">
        <title>Sequencing and chromosome-scale assembly of the giantPleurodeles waltlgenome.</title>
        <authorList>
            <person name="Brown T."/>
            <person name="Elewa A."/>
            <person name="Iarovenko S."/>
            <person name="Subramanian E."/>
            <person name="Araus A.J."/>
            <person name="Petzold A."/>
            <person name="Susuki M."/>
            <person name="Suzuki K.-i.T."/>
            <person name="Hayashi T."/>
            <person name="Toyoda A."/>
            <person name="Oliveira C."/>
            <person name="Osipova E."/>
            <person name="Leigh N.D."/>
            <person name="Simon A."/>
            <person name="Yun M.H."/>
        </authorList>
    </citation>
    <scope>NUCLEOTIDE SEQUENCE</scope>
    <source>
        <strain evidence="2">20211129_DDA</strain>
        <tissue evidence="2">Liver</tissue>
    </source>
</reference>